<protein>
    <submittedName>
        <fullName evidence="2">Uncharacterized protein</fullName>
    </submittedName>
</protein>
<feature type="region of interest" description="Disordered" evidence="1">
    <location>
        <begin position="210"/>
        <end position="234"/>
    </location>
</feature>
<evidence type="ECO:0000256" key="1">
    <source>
        <dbReference type="SAM" id="MobiDB-lite"/>
    </source>
</evidence>
<evidence type="ECO:0000313" key="3">
    <source>
        <dbReference type="Proteomes" id="UP001153618"/>
    </source>
</evidence>
<reference evidence="2" key="1">
    <citation type="submission" date="2021-07" db="EMBL/GenBank/DDBJ databases">
        <authorList>
            <person name="Branca A.L. A."/>
        </authorList>
    </citation>
    <scope>NUCLEOTIDE SEQUENCE</scope>
</reference>
<organism evidence="2 3">
    <name type="scientific">Penicillium olsonii</name>
    <dbReference type="NCBI Taxonomy" id="99116"/>
    <lineage>
        <taxon>Eukaryota</taxon>
        <taxon>Fungi</taxon>
        <taxon>Dikarya</taxon>
        <taxon>Ascomycota</taxon>
        <taxon>Pezizomycotina</taxon>
        <taxon>Eurotiomycetes</taxon>
        <taxon>Eurotiomycetidae</taxon>
        <taxon>Eurotiales</taxon>
        <taxon>Aspergillaceae</taxon>
        <taxon>Penicillium</taxon>
    </lineage>
</organism>
<gene>
    <name evidence="2" type="ORF">POLS_LOCUS611</name>
</gene>
<dbReference type="Proteomes" id="UP001153618">
    <property type="component" value="Unassembled WGS sequence"/>
</dbReference>
<evidence type="ECO:0000313" key="2">
    <source>
        <dbReference type="EMBL" id="CAG7955927.1"/>
    </source>
</evidence>
<comment type="caution">
    <text evidence="2">The sequence shown here is derived from an EMBL/GenBank/DDBJ whole genome shotgun (WGS) entry which is preliminary data.</text>
</comment>
<dbReference type="AlphaFoldDB" id="A0A9W4MJN3"/>
<feature type="compositionally biased region" description="Basic residues" evidence="1">
    <location>
        <begin position="225"/>
        <end position="234"/>
    </location>
</feature>
<proteinExistence type="predicted"/>
<keyword evidence="3" id="KW-1185">Reference proteome</keyword>
<name>A0A9W4MJN3_PENOL</name>
<sequence length="234" mass="26128">MPTPLHDIFRVKVVSEILTQLSNFQNSHKPFADFARKVDHRSTARIRLPDDTRAGEKPRSERNPDASFKHDDAKYPGVIIEVCCSGKARAAADLAEDYILDTNGSVTTVIALNIEHEYSKQATISIWRPEYVTVNGIEEIRAVAVVGTLAFRTASGHPAEAPGQEPVFRLSIEDFSPPFISRGFTDLDQYISISSRQLCDFLSHAERSHQREMLGEGISQPPGMAKRRRPRTPS</sequence>
<dbReference type="EMBL" id="CAJVOS010000007">
    <property type="protein sequence ID" value="CAG7955927.1"/>
    <property type="molecule type" value="Genomic_DNA"/>
</dbReference>
<feature type="region of interest" description="Disordered" evidence="1">
    <location>
        <begin position="45"/>
        <end position="69"/>
    </location>
</feature>
<dbReference type="OrthoDB" id="3485856at2759"/>
<accession>A0A9W4MJN3</accession>